<dbReference type="PROSITE" id="PS50850">
    <property type="entry name" value="MFS"/>
    <property type="match status" value="1"/>
</dbReference>
<dbReference type="AlphaFoldDB" id="A0A0D2ISZ1"/>
<feature type="compositionally biased region" description="Basic and acidic residues" evidence="7">
    <location>
        <begin position="583"/>
        <end position="595"/>
    </location>
</feature>
<dbReference type="SUPFAM" id="SSF103473">
    <property type="entry name" value="MFS general substrate transporter"/>
    <property type="match status" value="1"/>
</dbReference>
<protein>
    <recommendedName>
        <fullName evidence="9">Major facilitator superfamily (MFS) profile domain-containing protein</fullName>
    </recommendedName>
</protein>
<evidence type="ECO:0000256" key="5">
    <source>
        <dbReference type="ARBA" id="ARBA00022989"/>
    </source>
</evidence>
<dbReference type="InterPro" id="IPR020846">
    <property type="entry name" value="MFS_dom"/>
</dbReference>
<feature type="transmembrane region" description="Helical" evidence="8">
    <location>
        <begin position="155"/>
        <end position="175"/>
    </location>
</feature>
<feature type="transmembrane region" description="Helical" evidence="8">
    <location>
        <begin position="260"/>
        <end position="281"/>
    </location>
</feature>
<feature type="domain" description="Major facilitator superfamily (MFS) profile" evidence="9">
    <location>
        <begin position="57"/>
        <end position="506"/>
    </location>
</feature>
<dbReference type="VEuPathDB" id="FungiDB:Z518_00202"/>
<name>A0A0D2ISZ1_9EURO</name>
<evidence type="ECO:0000256" key="3">
    <source>
        <dbReference type="ARBA" id="ARBA00022448"/>
    </source>
</evidence>
<gene>
    <name evidence="10" type="ORF">Z518_00202</name>
</gene>
<dbReference type="Gene3D" id="1.20.1250.20">
    <property type="entry name" value="MFS general substrate transporter like domains"/>
    <property type="match status" value="2"/>
</dbReference>
<feature type="transmembrane region" description="Helical" evidence="8">
    <location>
        <begin position="287"/>
        <end position="309"/>
    </location>
</feature>
<feature type="region of interest" description="Disordered" evidence="7">
    <location>
        <begin position="1"/>
        <end position="20"/>
    </location>
</feature>
<dbReference type="GeneID" id="25288273"/>
<sequence>MDSEGSQIHVQITQPQARREARVFHQVGDEQLDPHIHDDHGDPHRAALEDLDPDAKVSLSVWLAVFFLSFTAHPSISFPLLCVFPINVPIAMDLQGNSLNVNWIAGSWSLAGSVAMVLAGQLSDYFGRRQIVLFGQATLIVGHLLGGTAQSLGQIIAAMTILGLGVGIIFAIYPGISEILPNRYRSLGLATTELQILPISTFGPLIAKALVKYATWRWVFHLGTITAAFALLGTIIFYHPPSKPIRDRSRRQIFRELDHLGLFLYTAGVALFLLGLGWGGIQYQWNSAAVLVPLCLGFLLFCAMLFWDFSGRPQRPTFPLRLFRMFREFVTVIAVMFVTGLVYITSAALIPLQISYIWTADPIKAGFYNIPAGFGAAIGGTLLGGLIYKMKHVPIQMAVAVAIQTTFMALQALITPHHIAMGMVFQTLASLPFGWILIACYVTVGLHVPHRDLGLAYGLVGTSRFLGGAVGSTIFFTILSNKAAVRIPTRVVEAVIPLNYALSEVPSLIAALTSGVTSGLAGIPPRVVEAAANAIKWGYADAFRVTWLATVPFGVIAITLATCIRDPSPYFTSHTAVTLAKERFRDRHHEKDASSEKAGIQGESAHLEG</sequence>
<feature type="transmembrane region" description="Helical" evidence="8">
    <location>
        <begin position="187"/>
        <end position="206"/>
    </location>
</feature>
<proteinExistence type="inferred from homology"/>
<feature type="region of interest" description="Disordered" evidence="7">
    <location>
        <begin position="583"/>
        <end position="609"/>
    </location>
</feature>
<comment type="subcellular location">
    <subcellularLocation>
        <location evidence="1">Membrane</location>
        <topology evidence="1">Multi-pass membrane protein</topology>
    </subcellularLocation>
</comment>
<evidence type="ECO:0000256" key="7">
    <source>
        <dbReference type="SAM" id="MobiDB-lite"/>
    </source>
</evidence>
<dbReference type="InterPro" id="IPR053791">
    <property type="entry name" value="MFS_Tri12-like"/>
</dbReference>
<feature type="transmembrane region" description="Helical" evidence="8">
    <location>
        <begin position="366"/>
        <end position="388"/>
    </location>
</feature>
<keyword evidence="5 8" id="KW-1133">Transmembrane helix</keyword>
<dbReference type="EMBL" id="KN847475">
    <property type="protein sequence ID" value="KIX09124.1"/>
    <property type="molecule type" value="Genomic_DNA"/>
</dbReference>
<dbReference type="RefSeq" id="XP_013276260.1">
    <property type="nucleotide sequence ID" value="XM_013420806.1"/>
</dbReference>
<evidence type="ECO:0000313" key="10">
    <source>
        <dbReference type="EMBL" id="KIX09124.1"/>
    </source>
</evidence>
<accession>A0A0D2ISZ1</accession>
<dbReference type="InterPro" id="IPR005829">
    <property type="entry name" value="Sugar_transporter_CS"/>
</dbReference>
<dbReference type="HOGENOM" id="CLU_000960_25_2_1"/>
<reference evidence="10 11" key="1">
    <citation type="submission" date="2015-01" db="EMBL/GenBank/DDBJ databases">
        <title>The Genome Sequence of Rhinocladiella mackenzie CBS 650.93.</title>
        <authorList>
            <consortium name="The Broad Institute Genomics Platform"/>
            <person name="Cuomo C."/>
            <person name="de Hoog S."/>
            <person name="Gorbushina A."/>
            <person name="Stielow B."/>
            <person name="Teixiera M."/>
            <person name="Abouelleil A."/>
            <person name="Chapman S.B."/>
            <person name="Priest M."/>
            <person name="Young S.K."/>
            <person name="Wortman J."/>
            <person name="Nusbaum C."/>
            <person name="Birren B."/>
        </authorList>
    </citation>
    <scope>NUCLEOTIDE SEQUENCE [LARGE SCALE GENOMIC DNA]</scope>
    <source>
        <strain evidence="10 11">CBS 650.93</strain>
    </source>
</reference>
<feature type="transmembrane region" description="Helical" evidence="8">
    <location>
        <begin position="101"/>
        <end position="119"/>
    </location>
</feature>
<feature type="transmembrane region" description="Helical" evidence="8">
    <location>
        <begin position="420"/>
        <end position="444"/>
    </location>
</feature>
<dbReference type="InterPro" id="IPR010573">
    <property type="entry name" value="MFS_Str1/Tri12-like"/>
</dbReference>
<evidence type="ECO:0000256" key="6">
    <source>
        <dbReference type="ARBA" id="ARBA00023136"/>
    </source>
</evidence>
<keyword evidence="11" id="KW-1185">Reference proteome</keyword>
<feature type="transmembrane region" description="Helical" evidence="8">
    <location>
        <begin position="545"/>
        <end position="564"/>
    </location>
</feature>
<comment type="similarity">
    <text evidence="2">Belongs to the major facilitator superfamily. TCR/Tet family.</text>
</comment>
<keyword evidence="6 8" id="KW-0472">Membrane</keyword>
<keyword evidence="3" id="KW-0813">Transport</keyword>
<dbReference type="GO" id="GO:0005886">
    <property type="term" value="C:plasma membrane"/>
    <property type="evidence" value="ECO:0007669"/>
    <property type="project" value="TreeGrafter"/>
</dbReference>
<organism evidence="10 11">
    <name type="scientific">Rhinocladiella mackenziei CBS 650.93</name>
    <dbReference type="NCBI Taxonomy" id="1442369"/>
    <lineage>
        <taxon>Eukaryota</taxon>
        <taxon>Fungi</taxon>
        <taxon>Dikarya</taxon>
        <taxon>Ascomycota</taxon>
        <taxon>Pezizomycotina</taxon>
        <taxon>Eurotiomycetes</taxon>
        <taxon>Chaetothyriomycetidae</taxon>
        <taxon>Chaetothyriales</taxon>
        <taxon>Herpotrichiellaceae</taxon>
        <taxon>Rhinocladiella</taxon>
    </lineage>
</organism>
<dbReference type="CDD" id="cd06179">
    <property type="entry name" value="MFS_TRI12_like"/>
    <property type="match status" value="1"/>
</dbReference>
<dbReference type="OrthoDB" id="2587356at2759"/>
<dbReference type="STRING" id="1442369.A0A0D2ISZ1"/>
<evidence type="ECO:0000256" key="8">
    <source>
        <dbReference type="SAM" id="Phobius"/>
    </source>
</evidence>
<evidence type="ECO:0000256" key="2">
    <source>
        <dbReference type="ARBA" id="ARBA00007520"/>
    </source>
</evidence>
<dbReference type="Proteomes" id="UP000053617">
    <property type="component" value="Unassembled WGS sequence"/>
</dbReference>
<dbReference type="GO" id="GO:0022857">
    <property type="term" value="F:transmembrane transporter activity"/>
    <property type="evidence" value="ECO:0007669"/>
    <property type="project" value="InterPro"/>
</dbReference>
<evidence type="ECO:0000259" key="9">
    <source>
        <dbReference type="PROSITE" id="PS50850"/>
    </source>
</evidence>
<evidence type="ECO:0000256" key="1">
    <source>
        <dbReference type="ARBA" id="ARBA00004141"/>
    </source>
</evidence>
<dbReference type="PROSITE" id="PS00216">
    <property type="entry name" value="SUGAR_TRANSPORT_1"/>
    <property type="match status" value="1"/>
</dbReference>
<evidence type="ECO:0000256" key="4">
    <source>
        <dbReference type="ARBA" id="ARBA00022692"/>
    </source>
</evidence>
<feature type="transmembrane region" description="Helical" evidence="8">
    <location>
        <begin position="61"/>
        <end position="81"/>
    </location>
</feature>
<feature type="transmembrane region" description="Helical" evidence="8">
    <location>
        <begin position="456"/>
        <end position="479"/>
    </location>
</feature>
<feature type="transmembrane region" description="Helical" evidence="8">
    <location>
        <begin position="218"/>
        <end position="239"/>
    </location>
</feature>
<feature type="transmembrane region" description="Helical" evidence="8">
    <location>
        <begin position="329"/>
        <end position="354"/>
    </location>
</feature>
<dbReference type="PANTHER" id="PTHR23501">
    <property type="entry name" value="MAJOR FACILITATOR SUPERFAMILY"/>
    <property type="match status" value="1"/>
</dbReference>
<dbReference type="PANTHER" id="PTHR23501:SF102">
    <property type="entry name" value="DRUG TRANSPORTER, PUTATIVE (AFU_ORTHOLOGUE AFUA_3G08530)-RELATED"/>
    <property type="match status" value="1"/>
</dbReference>
<dbReference type="InterPro" id="IPR036259">
    <property type="entry name" value="MFS_trans_sf"/>
</dbReference>
<feature type="transmembrane region" description="Helical" evidence="8">
    <location>
        <begin position="395"/>
        <end position="414"/>
    </location>
</feature>
<feature type="compositionally biased region" description="Polar residues" evidence="7">
    <location>
        <begin position="1"/>
        <end position="16"/>
    </location>
</feature>
<dbReference type="Pfam" id="PF06609">
    <property type="entry name" value="TRI12"/>
    <property type="match status" value="1"/>
</dbReference>
<keyword evidence="4 8" id="KW-0812">Transmembrane</keyword>
<evidence type="ECO:0000313" key="11">
    <source>
        <dbReference type="Proteomes" id="UP000053617"/>
    </source>
</evidence>